<dbReference type="InterPro" id="IPR011992">
    <property type="entry name" value="EF-hand-dom_pair"/>
</dbReference>
<organism evidence="4">
    <name type="scientific">Phaeocystis antarctica</name>
    <dbReference type="NCBI Taxonomy" id="33657"/>
    <lineage>
        <taxon>Eukaryota</taxon>
        <taxon>Haptista</taxon>
        <taxon>Haptophyta</taxon>
        <taxon>Prymnesiophyceae</taxon>
        <taxon>Phaeocystales</taxon>
        <taxon>Phaeocystaceae</taxon>
        <taxon>Phaeocystis</taxon>
    </lineage>
</organism>
<evidence type="ECO:0000313" key="4">
    <source>
        <dbReference type="EMBL" id="CAD8469591.1"/>
    </source>
</evidence>
<keyword evidence="1" id="KW-0106">Calcium</keyword>
<dbReference type="PROSITE" id="PS00018">
    <property type="entry name" value="EF_HAND_1"/>
    <property type="match status" value="2"/>
</dbReference>
<evidence type="ECO:0000256" key="2">
    <source>
        <dbReference type="SAM" id="MobiDB-lite"/>
    </source>
</evidence>
<dbReference type="GO" id="GO:0005509">
    <property type="term" value="F:calcium ion binding"/>
    <property type="evidence" value="ECO:0007669"/>
    <property type="project" value="InterPro"/>
</dbReference>
<sequence>MVVRRSAVAAARQINLNQKKLKREAEQVAKLDLWCTEHDGDGNGEFDRDELRTLLNALHPQQPVEDSMLDELLERATGVYTSSLTLRGDKNGRVTKKALFKTVSQYDSYIKDQKRLDALFDRFDTDRSGQLDTAELLEMMRASCSDDEAMRKQVGEGDVAFVLEHCDTDGDKKIARDEVLPMLAIWRELVEDIKERHVSSGNLLGADGKQPGAKASKSSSISCALL</sequence>
<evidence type="ECO:0000256" key="1">
    <source>
        <dbReference type="ARBA" id="ARBA00022837"/>
    </source>
</evidence>
<accession>A0A7S0DYV2</accession>
<name>A0A7S0DYV2_9EUKA</name>
<feature type="compositionally biased region" description="Low complexity" evidence="2">
    <location>
        <begin position="213"/>
        <end position="226"/>
    </location>
</feature>
<feature type="domain" description="EF-hand" evidence="3">
    <location>
        <begin position="26"/>
        <end position="61"/>
    </location>
</feature>
<dbReference type="PROSITE" id="PS50222">
    <property type="entry name" value="EF_HAND_2"/>
    <property type="match status" value="2"/>
</dbReference>
<evidence type="ECO:0000259" key="3">
    <source>
        <dbReference type="PROSITE" id="PS50222"/>
    </source>
</evidence>
<reference evidence="4" key="1">
    <citation type="submission" date="2021-01" db="EMBL/GenBank/DDBJ databases">
        <authorList>
            <person name="Corre E."/>
            <person name="Pelletier E."/>
            <person name="Niang G."/>
            <person name="Scheremetjew M."/>
            <person name="Finn R."/>
            <person name="Kale V."/>
            <person name="Holt S."/>
            <person name="Cochrane G."/>
            <person name="Meng A."/>
            <person name="Brown T."/>
            <person name="Cohen L."/>
        </authorList>
    </citation>
    <scope>NUCLEOTIDE SEQUENCE</scope>
    <source>
        <strain evidence="4">CCMP1374</strain>
    </source>
</reference>
<feature type="domain" description="EF-hand" evidence="3">
    <location>
        <begin position="111"/>
        <end position="146"/>
    </location>
</feature>
<dbReference type="SMART" id="SM00054">
    <property type="entry name" value="EFh"/>
    <property type="match status" value="3"/>
</dbReference>
<dbReference type="AlphaFoldDB" id="A0A7S0DYV2"/>
<dbReference type="EMBL" id="HBEP01002988">
    <property type="protein sequence ID" value="CAD8469591.1"/>
    <property type="molecule type" value="Transcribed_RNA"/>
</dbReference>
<feature type="region of interest" description="Disordered" evidence="2">
    <location>
        <begin position="202"/>
        <end position="226"/>
    </location>
</feature>
<protein>
    <recommendedName>
        <fullName evidence="3">EF-hand domain-containing protein</fullName>
    </recommendedName>
</protein>
<dbReference type="Pfam" id="PF13499">
    <property type="entry name" value="EF-hand_7"/>
    <property type="match status" value="1"/>
</dbReference>
<dbReference type="Gene3D" id="1.10.238.10">
    <property type="entry name" value="EF-hand"/>
    <property type="match status" value="2"/>
</dbReference>
<dbReference type="InterPro" id="IPR002048">
    <property type="entry name" value="EF_hand_dom"/>
</dbReference>
<dbReference type="SUPFAM" id="SSF47473">
    <property type="entry name" value="EF-hand"/>
    <property type="match status" value="1"/>
</dbReference>
<gene>
    <name evidence="4" type="ORF">PANT1444_LOCUS1704</name>
</gene>
<proteinExistence type="predicted"/>
<dbReference type="InterPro" id="IPR018247">
    <property type="entry name" value="EF_Hand_1_Ca_BS"/>
</dbReference>